<dbReference type="STRING" id="357809.Cphy_1058"/>
<reference evidence="8" key="1">
    <citation type="submission" date="2007-11" db="EMBL/GenBank/DDBJ databases">
        <title>Complete genome sequence of Clostridium phytofermentans ISDg.</title>
        <authorList>
            <person name="Leschine S.B."/>
            <person name="Warnick T.A."/>
            <person name="Blanchard J.L."/>
            <person name="Schnell D.J."/>
            <person name="Petit E.L."/>
            <person name="LaTouf W.G."/>
            <person name="Copeland A."/>
            <person name="Lucas S."/>
            <person name="Lapidus A."/>
            <person name="Barry K."/>
            <person name="Glavina del Rio T."/>
            <person name="Dalin E."/>
            <person name="Tice H."/>
            <person name="Pitluck S."/>
            <person name="Kiss H."/>
            <person name="Brettin T."/>
            <person name="Bruce D."/>
            <person name="Detter J.C."/>
            <person name="Han C."/>
            <person name="Kuske C."/>
            <person name="Schmutz J."/>
            <person name="Larimer F."/>
            <person name="Land M."/>
            <person name="Hauser L."/>
            <person name="Kyrpides N."/>
            <person name="Kim E.A."/>
            <person name="Richardson P."/>
        </authorList>
    </citation>
    <scope>NUCLEOTIDE SEQUENCE [LARGE SCALE GENOMIC DNA]</scope>
    <source>
        <strain evidence="8">ATCC 700394 / DSM 18823 / ISDg</strain>
    </source>
</reference>
<dbReference type="InterPro" id="IPR013525">
    <property type="entry name" value="ABC2_TM"/>
</dbReference>
<proteinExistence type="predicted"/>
<accession>A9KMJ3</accession>
<feature type="transmembrane region" description="Helical" evidence="5">
    <location>
        <begin position="246"/>
        <end position="274"/>
    </location>
</feature>
<feature type="transmembrane region" description="Helical" evidence="5">
    <location>
        <begin position="305"/>
        <end position="330"/>
    </location>
</feature>
<evidence type="ECO:0000256" key="4">
    <source>
        <dbReference type="ARBA" id="ARBA00023136"/>
    </source>
</evidence>
<keyword evidence="2 5" id="KW-0812">Transmembrane</keyword>
<sequence length="445" mass="48330" precursor="true">MFMKKSNVTGWKDVFTFTLTQTLKSKAFIVSFVLFIVLASISMPVLSMIMNKDTKVEDGTNPIQKVYINDNVAWSNGGFLPTLSQENLKHIKFEALTEDYDTVVNRIEQEENTSVIVNIVETETTFQLDSIKASTGDVKESNVQTLSGALLEAFDAYRINQLGITSEQLAMIQANVSTSVTLADRNGNAVITEDTSISNSQYWFIYGILFLVMMVNIMASSQIASSIVSEKSSKVLEYLLTSVKPLAIMIGKILAMLTAVILQFAATIVCVLISNTVTTKVFSSTGENMISKYLPSGIFDNINPLNIILCLAVVILGMIFYATLAGLAGATASRIEEASESLMLFTFSNLIGAYIGMGAAGVLMASGTNGFVTFALLFPLSSPFLLPGAMFVGKVSVGLSILSIVLLVIFMILLFKFVAKVYETLILHSGNRIGLKELVKISKNV</sequence>
<evidence type="ECO:0000256" key="5">
    <source>
        <dbReference type="SAM" id="Phobius"/>
    </source>
</evidence>
<dbReference type="Proteomes" id="UP000000370">
    <property type="component" value="Chromosome"/>
</dbReference>
<feature type="transmembrane region" description="Helical" evidence="5">
    <location>
        <begin position="203"/>
        <end position="225"/>
    </location>
</feature>
<keyword evidence="8" id="KW-1185">Reference proteome</keyword>
<evidence type="ECO:0000256" key="3">
    <source>
        <dbReference type="ARBA" id="ARBA00022989"/>
    </source>
</evidence>
<evidence type="ECO:0000256" key="2">
    <source>
        <dbReference type="ARBA" id="ARBA00022692"/>
    </source>
</evidence>
<dbReference type="KEGG" id="cpy:Cphy_1058"/>
<feature type="transmembrane region" description="Helical" evidence="5">
    <location>
        <begin position="342"/>
        <end position="365"/>
    </location>
</feature>
<dbReference type="eggNOG" id="COG1668">
    <property type="taxonomic scope" value="Bacteria"/>
</dbReference>
<dbReference type="GO" id="GO:0016020">
    <property type="term" value="C:membrane"/>
    <property type="evidence" value="ECO:0007669"/>
    <property type="project" value="UniProtKB-SubCell"/>
</dbReference>
<evidence type="ECO:0000256" key="1">
    <source>
        <dbReference type="ARBA" id="ARBA00004141"/>
    </source>
</evidence>
<feature type="transmembrane region" description="Helical" evidence="5">
    <location>
        <begin position="371"/>
        <end position="392"/>
    </location>
</feature>
<organism evidence="7 8">
    <name type="scientific">Lachnoclostridium phytofermentans (strain ATCC 700394 / DSM 18823 / ISDg)</name>
    <name type="common">Clostridium phytofermentans</name>
    <dbReference type="NCBI Taxonomy" id="357809"/>
    <lineage>
        <taxon>Bacteria</taxon>
        <taxon>Bacillati</taxon>
        <taxon>Bacillota</taxon>
        <taxon>Clostridia</taxon>
        <taxon>Lachnospirales</taxon>
        <taxon>Lachnospiraceae</taxon>
    </lineage>
</organism>
<name>A9KMJ3_LACP7</name>
<evidence type="ECO:0000259" key="6">
    <source>
        <dbReference type="Pfam" id="PF12698"/>
    </source>
</evidence>
<dbReference type="AlphaFoldDB" id="A9KMJ3"/>
<dbReference type="GO" id="GO:0140359">
    <property type="term" value="F:ABC-type transporter activity"/>
    <property type="evidence" value="ECO:0007669"/>
    <property type="project" value="InterPro"/>
</dbReference>
<feature type="transmembrane region" description="Helical" evidence="5">
    <location>
        <begin position="399"/>
        <end position="419"/>
    </location>
</feature>
<protein>
    <submittedName>
        <fullName evidence="7">ABC-type Na+ efflux pump permease component-like protein</fullName>
    </submittedName>
</protein>
<dbReference type="EMBL" id="CP000885">
    <property type="protein sequence ID" value="ABX41438.1"/>
    <property type="molecule type" value="Genomic_DNA"/>
</dbReference>
<keyword evidence="4 5" id="KW-0472">Membrane</keyword>
<dbReference type="Pfam" id="PF12698">
    <property type="entry name" value="ABC2_membrane_3"/>
    <property type="match status" value="1"/>
</dbReference>
<comment type="subcellular location">
    <subcellularLocation>
        <location evidence="1">Membrane</location>
        <topology evidence="1">Multi-pass membrane protein</topology>
    </subcellularLocation>
</comment>
<feature type="transmembrane region" description="Helical" evidence="5">
    <location>
        <begin position="27"/>
        <end position="50"/>
    </location>
</feature>
<evidence type="ECO:0000313" key="7">
    <source>
        <dbReference type="EMBL" id="ABX41438.1"/>
    </source>
</evidence>
<dbReference type="HOGENOM" id="CLU_614967_0_0_9"/>
<gene>
    <name evidence="7" type="ordered locus">Cphy_1058</name>
</gene>
<keyword evidence="3 5" id="KW-1133">Transmembrane helix</keyword>
<feature type="domain" description="ABC-2 type transporter transmembrane" evidence="6">
    <location>
        <begin position="26"/>
        <end position="414"/>
    </location>
</feature>
<evidence type="ECO:0000313" key="8">
    <source>
        <dbReference type="Proteomes" id="UP000000370"/>
    </source>
</evidence>